<comment type="caution">
    <text evidence="2">The sequence shown here is derived from an EMBL/GenBank/DDBJ whole genome shotgun (WGS) entry which is preliminary data.</text>
</comment>
<name>A0AAD8T598_LOLMU</name>
<keyword evidence="1" id="KW-0812">Transmembrane</keyword>
<dbReference type="Proteomes" id="UP001231189">
    <property type="component" value="Unassembled WGS sequence"/>
</dbReference>
<dbReference type="AlphaFoldDB" id="A0AAD8T598"/>
<organism evidence="2 3">
    <name type="scientific">Lolium multiflorum</name>
    <name type="common">Italian ryegrass</name>
    <name type="synonym">Lolium perenne subsp. multiflorum</name>
    <dbReference type="NCBI Taxonomy" id="4521"/>
    <lineage>
        <taxon>Eukaryota</taxon>
        <taxon>Viridiplantae</taxon>
        <taxon>Streptophyta</taxon>
        <taxon>Embryophyta</taxon>
        <taxon>Tracheophyta</taxon>
        <taxon>Spermatophyta</taxon>
        <taxon>Magnoliopsida</taxon>
        <taxon>Liliopsida</taxon>
        <taxon>Poales</taxon>
        <taxon>Poaceae</taxon>
        <taxon>BOP clade</taxon>
        <taxon>Pooideae</taxon>
        <taxon>Poodae</taxon>
        <taxon>Poeae</taxon>
        <taxon>Poeae Chloroplast Group 2 (Poeae type)</taxon>
        <taxon>Loliodinae</taxon>
        <taxon>Loliinae</taxon>
        <taxon>Lolium</taxon>
    </lineage>
</organism>
<evidence type="ECO:0000313" key="2">
    <source>
        <dbReference type="EMBL" id="KAK1669710.1"/>
    </source>
</evidence>
<keyword evidence="1" id="KW-1133">Transmembrane helix</keyword>
<feature type="transmembrane region" description="Helical" evidence="1">
    <location>
        <begin position="46"/>
        <end position="64"/>
    </location>
</feature>
<protein>
    <submittedName>
        <fullName evidence="2">Uncharacterized protein</fullName>
    </submittedName>
</protein>
<proteinExistence type="predicted"/>
<evidence type="ECO:0000256" key="1">
    <source>
        <dbReference type="SAM" id="Phobius"/>
    </source>
</evidence>
<keyword evidence="3" id="KW-1185">Reference proteome</keyword>
<gene>
    <name evidence="2" type="ORF">QYE76_057869</name>
</gene>
<keyword evidence="1" id="KW-0472">Membrane</keyword>
<sequence>MFVVVQHVTFFLISCRPRLRLQDYSWATVMCHFGMGRLVELMVTELQMFCFLFRFFFVSHYLLVKFRSFCSKVETFVSGGAWLHVCGCYRKNNIHVVVGSKRVEGCAPMCWFSKPKVNS</sequence>
<reference evidence="2" key="1">
    <citation type="submission" date="2023-07" db="EMBL/GenBank/DDBJ databases">
        <title>A chromosome-level genome assembly of Lolium multiflorum.</title>
        <authorList>
            <person name="Chen Y."/>
            <person name="Copetti D."/>
            <person name="Kolliker R."/>
            <person name="Studer B."/>
        </authorList>
    </citation>
    <scope>NUCLEOTIDE SEQUENCE</scope>
    <source>
        <strain evidence="2">02402/16</strain>
        <tissue evidence="2">Leaf</tissue>
    </source>
</reference>
<dbReference type="EMBL" id="JAUUTY010000003">
    <property type="protein sequence ID" value="KAK1669710.1"/>
    <property type="molecule type" value="Genomic_DNA"/>
</dbReference>
<accession>A0AAD8T598</accession>
<evidence type="ECO:0000313" key="3">
    <source>
        <dbReference type="Proteomes" id="UP001231189"/>
    </source>
</evidence>